<dbReference type="RefSeq" id="XP_031870264.1">
    <property type="nucleotide sequence ID" value="XM_032013664.1"/>
</dbReference>
<dbReference type="EMBL" id="NPIC01000003">
    <property type="protein sequence ID" value="RDL37608.1"/>
    <property type="molecule type" value="Genomic_DNA"/>
</dbReference>
<gene>
    <name evidence="2" type="ORF">BP5553_05041</name>
</gene>
<reference evidence="2 3" key="1">
    <citation type="journal article" date="2018" name="IMA Fungus">
        <title>IMA Genome-F 9: Draft genome sequence of Annulohypoxylon stygium, Aspergillus mulundensis, Berkeleyomyces basicola (syn. Thielaviopsis basicola), Ceratocystis smalleyi, two Cercospora beticola strains, Coleophoma cylindrospora, Fusarium fracticaudum, Phialophora cf. hyalina, and Morchella septimelata.</title>
        <authorList>
            <person name="Wingfield B.D."/>
            <person name="Bills G.F."/>
            <person name="Dong Y."/>
            <person name="Huang W."/>
            <person name="Nel W.J."/>
            <person name="Swalarsk-Parry B.S."/>
            <person name="Vaghefi N."/>
            <person name="Wilken P.M."/>
            <person name="An Z."/>
            <person name="de Beer Z.W."/>
            <person name="De Vos L."/>
            <person name="Chen L."/>
            <person name="Duong T.A."/>
            <person name="Gao Y."/>
            <person name="Hammerbacher A."/>
            <person name="Kikkert J.R."/>
            <person name="Li Y."/>
            <person name="Li H."/>
            <person name="Li K."/>
            <person name="Li Q."/>
            <person name="Liu X."/>
            <person name="Ma X."/>
            <person name="Naidoo K."/>
            <person name="Pethybridge S.J."/>
            <person name="Sun J."/>
            <person name="Steenkamp E.T."/>
            <person name="van der Nest M.A."/>
            <person name="van Wyk S."/>
            <person name="Wingfield M.J."/>
            <person name="Xiong C."/>
            <person name="Yue Q."/>
            <person name="Zhang X."/>
        </authorList>
    </citation>
    <scope>NUCLEOTIDE SEQUENCE [LARGE SCALE GENOMIC DNA]</scope>
    <source>
        <strain evidence="2 3">BP 5553</strain>
    </source>
</reference>
<evidence type="ECO:0000313" key="3">
    <source>
        <dbReference type="Proteomes" id="UP000254866"/>
    </source>
</evidence>
<sequence>MKNDVMWQIGGQPTQGGGSQSRNPYSPVQQQQGQQEGGCWRCIPANAPGLPRIPPPYVKVPQRAKAHPETVMIGGCSDTLREAAEDHVCLPDCRTSGSVPWLLFSSTPCEATQGSSWRSGKTQTRVQARAQAQTETETQTQDSSP</sequence>
<dbReference type="AlphaFoldDB" id="A0A370TQ18"/>
<evidence type="ECO:0000256" key="1">
    <source>
        <dbReference type="SAM" id="MobiDB-lite"/>
    </source>
</evidence>
<evidence type="ECO:0000313" key="2">
    <source>
        <dbReference type="EMBL" id="RDL37608.1"/>
    </source>
</evidence>
<protein>
    <submittedName>
        <fullName evidence="2">Uncharacterized protein</fullName>
    </submittedName>
</protein>
<name>A0A370TQ18_9HELO</name>
<dbReference type="GeneID" id="43597890"/>
<feature type="region of interest" description="Disordered" evidence="1">
    <location>
        <begin position="1"/>
        <end position="39"/>
    </location>
</feature>
<dbReference type="Proteomes" id="UP000254866">
    <property type="component" value="Unassembled WGS sequence"/>
</dbReference>
<accession>A0A370TQ18</accession>
<feature type="compositionally biased region" description="Polar residues" evidence="1">
    <location>
        <begin position="111"/>
        <end position="121"/>
    </location>
</feature>
<organism evidence="2 3">
    <name type="scientific">Venustampulla echinocandica</name>
    <dbReference type="NCBI Taxonomy" id="2656787"/>
    <lineage>
        <taxon>Eukaryota</taxon>
        <taxon>Fungi</taxon>
        <taxon>Dikarya</taxon>
        <taxon>Ascomycota</taxon>
        <taxon>Pezizomycotina</taxon>
        <taxon>Leotiomycetes</taxon>
        <taxon>Helotiales</taxon>
        <taxon>Pleuroascaceae</taxon>
        <taxon>Venustampulla</taxon>
    </lineage>
</organism>
<proteinExistence type="predicted"/>
<feature type="compositionally biased region" description="Low complexity" evidence="1">
    <location>
        <begin position="122"/>
        <end position="145"/>
    </location>
</feature>
<feature type="compositionally biased region" description="Low complexity" evidence="1">
    <location>
        <begin position="29"/>
        <end position="38"/>
    </location>
</feature>
<comment type="caution">
    <text evidence="2">The sequence shown here is derived from an EMBL/GenBank/DDBJ whole genome shotgun (WGS) entry which is preliminary data.</text>
</comment>
<keyword evidence="3" id="KW-1185">Reference proteome</keyword>
<feature type="region of interest" description="Disordered" evidence="1">
    <location>
        <begin position="111"/>
        <end position="145"/>
    </location>
</feature>